<dbReference type="Proteomes" id="UP000324241">
    <property type="component" value="Unassembled WGS sequence"/>
</dbReference>
<dbReference type="PROSITE" id="PS51683">
    <property type="entry name" value="SAM_OMT_II"/>
    <property type="match status" value="1"/>
</dbReference>
<accession>A0A5M9MVE4</accession>
<gene>
    <name evidence="5" type="ORF">ATNIH1004_003748</name>
</gene>
<comment type="caution">
    <text evidence="5">The sequence shown here is derived from an EMBL/GenBank/DDBJ whole genome shotgun (WGS) entry which is preliminary data.</text>
</comment>
<dbReference type="GO" id="GO:0032259">
    <property type="term" value="P:methylation"/>
    <property type="evidence" value="ECO:0007669"/>
    <property type="project" value="UniProtKB-KW"/>
</dbReference>
<dbReference type="InterPro" id="IPR016461">
    <property type="entry name" value="COMT-like"/>
</dbReference>
<dbReference type="RefSeq" id="XP_033430416.1">
    <property type="nucleotide sequence ID" value="XM_033568421.1"/>
</dbReference>
<evidence type="ECO:0000256" key="3">
    <source>
        <dbReference type="ARBA" id="ARBA00022691"/>
    </source>
</evidence>
<dbReference type="Gene3D" id="3.40.50.150">
    <property type="entry name" value="Vaccinia Virus protein VP39"/>
    <property type="match status" value="1"/>
</dbReference>
<dbReference type="SUPFAM" id="SSF53335">
    <property type="entry name" value="S-adenosyl-L-methionine-dependent methyltransferases"/>
    <property type="match status" value="1"/>
</dbReference>
<keyword evidence="1" id="KW-0489">Methyltransferase</keyword>
<dbReference type="Gene3D" id="1.10.10.10">
    <property type="entry name" value="Winged helix-like DNA-binding domain superfamily/Winged helix DNA-binding domain"/>
    <property type="match status" value="1"/>
</dbReference>
<evidence type="ECO:0000313" key="5">
    <source>
        <dbReference type="EMBL" id="KAA8651055.1"/>
    </source>
</evidence>
<dbReference type="SUPFAM" id="SSF46785">
    <property type="entry name" value="Winged helix' DNA-binding domain"/>
    <property type="match status" value="1"/>
</dbReference>
<dbReference type="InterPro" id="IPR029063">
    <property type="entry name" value="SAM-dependent_MTases_sf"/>
</dbReference>
<keyword evidence="2" id="KW-0808">Transferase</keyword>
<reference evidence="5 6" key="1">
    <citation type="submission" date="2019-08" db="EMBL/GenBank/DDBJ databases">
        <title>The genome sequence of a newly discovered highly antifungal drug resistant Aspergillus species, Aspergillus tanneri NIH 1004.</title>
        <authorList>
            <person name="Mounaud S."/>
            <person name="Singh I."/>
            <person name="Joardar V."/>
            <person name="Pakala S."/>
            <person name="Pakala S."/>
            <person name="Venepally P."/>
            <person name="Chung J.K."/>
            <person name="Losada L."/>
            <person name="Nierman W.C."/>
        </authorList>
    </citation>
    <scope>NUCLEOTIDE SEQUENCE [LARGE SCALE GENOMIC DNA]</scope>
    <source>
        <strain evidence="5 6">NIH1004</strain>
    </source>
</reference>
<evidence type="ECO:0000256" key="2">
    <source>
        <dbReference type="ARBA" id="ARBA00022679"/>
    </source>
</evidence>
<keyword evidence="3" id="KW-0949">S-adenosyl-L-methionine</keyword>
<name>A0A5M9MVE4_9EURO</name>
<sequence>MDSRIEALATTIADSARTLRTLLAQHGLEEPSFAADCPWTPLPSALDKARNAVLDAACEIQDLLLDPADLLRSYASHAHLISLHFIQQFDIAQIVPATGPISFGEIARQCNGVPEADVRRLLRHAMTIRVFDEPVEGQVSHTRASMLLRTEGIDGWVGSTCENSWPASTKTVEALKRYPGSEEPSQSGFALANNGLALYEVIAQSPSRAATFAASKRGHASGAGLSPQTFVAAYHDMFTALRAGAVFVDIGGAHGHISFALADAYPHLRYVVQDLPAVVARARKNSRPSSSGFSTLGDTGRVEFMEHDFFRTQPVRDAAVYYLRHILHNWGDRYAIKILKHLTPAMGAGSRVLIHEYCLEKPWEVPMWRRRLVSAMDIGMLQLLNARERDEQQWKALLREADARYQWIGVQRPEGSALAIIEVGWLDH</sequence>
<dbReference type="EMBL" id="QUQM01000001">
    <property type="protein sequence ID" value="KAA8651055.1"/>
    <property type="molecule type" value="Genomic_DNA"/>
</dbReference>
<dbReference type="GO" id="GO:0008171">
    <property type="term" value="F:O-methyltransferase activity"/>
    <property type="evidence" value="ECO:0007669"/>
    <property type="project" value="InterPro"/>
</dbReference>
<evidence type="ECO:0000313" key="6">
    <source>
        <dbReference type="Proteomes" id="UP000324241"/>
    </source>
</evidence>
<dbReference type="OrthoDB" id="1606438at2759"/>
<protein>
    <recommendedName>
        <fullName evidence="4">O-methyltransferase C-terminal domain-containing protein</fullName>
    </recommendedName>
</protein>
<proteinExistence type="predicted"/>
<dbReference type="Pfam" id="PF00891">
    <property type="entry name" value="Methyltransf_2"/>
    <property type="match status" value="1"/>
</dbReference>
<feature type="domain" description="O-methyltransferase C-terminal" evidence="4">
    <location>
        <begin position="194"/>
        <end position="401"/>
    </location>
</feature>
<dbReference type="InterPro" id="IPR036390">
    <property type="entry name" value="WH_DNA-bd_sf"/>
</dbReference>
<evidence type="ECO:0000259" key="4">
    <source>
        <dbReference type="Pfam" id="PF00891"/>
    </source>
</evidence>
<dbReference type="GO" id="GO:0044550">
    <property type="term" value="P:secondary metabolite biosynthetic process"/>
    <property type="evidence" value="ECO:0007669"/>
    <property type="project" value="UniProtKB-ARBA"/>
</dbReference>
<dbReference type="InterPro" id="IPR001077">
    <property type="entry name" value="COMT_C"/>
</dbReference>
<dbReference type="VEuPathDB" id="FungiDB:EYZ11_008383"/>
<organism evidence="5 6">
    <name type="scientific">Aspergillus tanneri</name>
    <dbReference type="NCBI Taxonomy" id="1220188"/>
    <lineage>
        <taxon>Eukaryota</taxon>
        <taxon>Fungi</taxon>
        <taxon>Dikarya</taxon>
        <taxon>Ascomycota</taxon>
        <taxon>Pezizomycotina</taxon>
        <taxon>Eurotiomycetes</taxon>
        <taxon>Eurotiomycetidae</taxon>
        <taxon>Eurotiales</taxon>
        <taxon>Aspergillaceae</taxon>
        <taxon>Aspergillus</taxon>
        <taxon>Aspergillus subgen. Circumdati</taxon>
    </lineage>
</organism>
<dbReference type="PANTHER" id="PTHR43712:SF12">
    <property type="entry name" value="STERIGMATOCYSTIN 8-O-METHYLTRANSFERASE"/>
    <property type="match status" value="1"/>
</dbReference>
<dbReference type="PANTHER" id="PTHR43712">
    <property type="entry name" value="PUTATIVE (AFU_ORTHOLOGUE AFUA_4G14580)-RELATED"/>
    <property type="match status" value="1"/>
</dbReference>
<dbReference type="GeneID" id="54326450"/>
<dbReference type="AlphaFoldDB" id="A0A5M9MVE4"/>
<dbReference type="InterPro" id="IPR036388">
    <property type="entry name" value="WH-like_DNA-bd_sf"/>
</dbReference>
<evidence type="ECO:0000256" key="1">
    <source>
        <dbReference type="ARBA" id="ARBA00022603"/>
    </source>
</evidence>